<evidence type="ECO:0000313" key="13">
    <source>
        <dbReference type="EMBL" id="CUN89629.1"/>
    </source>
</evidence>
<evidence type="ECO:0000256" key="11">
    <source>
        <dbReference type="ARBA" id="ARBA00033067"/>
    </source>
</evidence>
<evidence type="ECO:0000256" key="3">
    <source>
        <dbReference type="ARBA" id="ARBA00004947"/>
    </source>
</evidence>
<comment type="pathway">
    <text evidence="3">Carbohydrate metabolism; galactose metabolism.</text>
</comment>
<dbReference type="EC" id="5.1.3.2" evidence="5"/>
<evidence type="ECO:0000256" key="8">
    <source>
        <dbReference type="ARBA" id="ARBA00023144"/>
    </source>
</evidence>
<dbReference type="InterPro" id="IPR036291">
    <property type="entry name" value="NAD(P)-bd_dom_sf"/>
</dbReference>
<dbReference type="Gene3D" id="3.40.50.720">
    <property type="entry name" value="NAD(P)-binding Rossmann-like Domain"/>
    <property type="match status" value="1"/>
</dbReference>
<dbReference type="EMBL" id="CYYY01000007">
    <property type="protein sequence ID" value="CUN89629.1"/>
    <property type="molecule type" value="Genomic_DNA"/>
</dbReference>
<gene>
    <name evidence="13" type="primary">galE_2</name>
    <name evidence="13" type="ORF">ERS852423_01718</name>
</gene>
<dbReference type="Pfam" id="PF01370">
    <property type="entry name" value="Epimerase"/>
    <property type="match status" value="1"/>
</dbReference>
<evidence type="ECO:0000256" key="9">
    <source>
        <dbReference type="ARBA" id="ARBA00023235"/>
    </source>
</evidence>
<evidence type="ECO:0000256" key="4">
    <source>
        <dbReference type="ARBA" id="ARBA00007637"/>
    </source>
</evidence>
<feature type="domain" description="NAD-dependent epimerase/dehydratase" evidence="12">
    <location>
        <begin position="5"/>
        <end position="123"/>
    </location>
</feature>
<evidence type="ECO:0000256" key="6">
    <source>
        <dbReference type="ARBA" id="ARBA00018569"/>
    </source>
</evidence>
<dbReference type="PANTHER" id="PTHR43725:SF47">
    <property type="entry name" value="UDP-GLUCOSE 4-EPIMERASE"/>
    <property type="match status" value="1"/>
</dbReference>
<evidence type="ECO:0000259" key="12">
    <source>
        <dbReference type="Pfam" id="PF01370"/>
    </source>
</evidence>
<name>A0A174AP43_9FIRM</name>
<dbReference type="GO" id="GO:0005829">
    <property type="term" value="C:cytosol"/>
    <property type="evidence" value="ECO:0007669"/>
    <property type="project" value="TreeGrafter"/>
</dbReference>
<accession>A0A174AP43</accession>
<dbReference type="GO" id="GO:0003978">
    <property type="term" value="F:UDP-glucose 4-epimerase activity"/>
    <property type="evidence" value="ECO:0007669"/>
    <property type="project" value="UniProtKB-EC"/>
</dbReference>
<keyword evidence="8" id="KW-0119">Carbohydrate metabolism</keyword>
<keyword evidence="9 13" id="KW-0413">Isomerase</keyword>
<dbReference type="InterPro" id="IPR001509">
    <property type="entry name" value="Epimerase_deHydtase"/>
</dbReference>
<comment type="catalytic activity">
    <reaction evidence="1">
        <text>UDP-alpha-D-glucose = UDP-alpha-D-galactose</text>
        <dbReference type="Rhea" id="RHEA:22168"/>
        <dbReference type="ChEBI" id="CHEBI:58885"/>
        <dbReference type="ChEBI" id="CHEBI:66914"/>
        <dbReference type="EC" id="5.1.3.2"/>
    </reaction>
</comment>
<dbReference type="PANTHER" id="PTHR43725">
    <property type="entry name" value="UDP-GLUCOSE 4-EPIMERASE"/>
    <property type="match status" value="1"/>
</dbReference>
<comment type="similarity">
    <text evidence="4">Belongs to the NAD(P)-dependent epimerase/dehydratase family.</text>
</comment>
<keyword evidence="8" id="KW-0299">Galactose metabolism</keyword>
<evidence type="ECO:0000313" key="14">
    <source>
        <dbReference type="Proteomes" id="UP000095439"/>
    </source>
</evidence>
<protein>
    <recommendedName>
        <fullName evidence="6">UDP-glucose 4-epimerase</fullName>
        <ecNumber evidence="5">5.1.3.2</ecNumber>
    </recommendedName>
    <alternativeName>
        <fullName evidence="11">Galactowaldenase</fullName>
    </alternativeName>
    <alternativeName>
        <fullName evidence="10">UDP-galactose 4-epimerase</fullName>
    </alternativeName>
</protein>
<reference evidence="13 14" key="1">
    <citation type="submission" date="2015-09" db="EMBL/GenBank/DDBJ databases">
        <authorList>
            <consortium name="Pathogen Informatics"/>
        </authorList>
    </citation>
    <scope>NUCLEOTIDE SEQUENCE [LARGE SCALE GENOMIC DNA]</scope>
    <source>
        <strain evidence="13 14">2789STDY5608866</strain>
    </source>
</reference>
<dbReference type="SUPFAM" id="SSF51735">
    <property type="entry name" value="NAD(P)-binding Rossmann-fold domains"/>
    <property type="match status" value="1"/>
</dbReference>
<evidence type="ECO:0000256" key="7">
    <source>
        <dbReference type="ARBA" id="ARBA00023027"/>
    </source>
</evidence>
<comment type="cofactor">
    <cofactor evidence="2">
        <name>NAD(+)</name>
        <dbReference type="ChEBI" id="CHEBI:57540"/>
    </cofactor>
</comment>
<dbReference type="AlphaFoldDB" id="A0A174AP43"/>
<sequence length="584" mass="68749">MAKKILITGGAGYIGSHTALELLNEGYEVVVYDNLCNSSKESLKRVEELTGKHITFYEGDVMDEAALKEMFEKENVDAVIHCAALKAVGESVQKPLEYYRNNITGTLTLMDVMKQTGVKNIVSVKNNNHELYVLSKPEKDQNNRILWNYNYFEDDMWETASLDCKDLQIYSNKVGNEEYKDVMIALYMLSELEDNDIGFTMCNGDIVSEEKYVGWINQILGTNYSFRKRFNLWENVEWYIENEKCEEMHISMKELFELIPKNLRYAAGGTELADLLWVINGTSSLLPRDLDPDSYAYEVWKCQRAIQEIFIKDLENEEEKILSLLQMPRNRRKSVMDPIMKKLAKFTLFLPARIVLFLYTEFTGDNFWEIWSAIKSGAYHDEKMKKYASKELELYRKIFIEGPIAPVTTSDFLSQDGYFTFWETPSELVGEENYYISDWDRLYWWGKIEDVEITEEIDIWLNMLVKEYEMILKGKEQETENAFVDHIFNTMEYLNSFYGRIYLFKEFYNALLNNSHEVRYQAILDLLDKFGEKNKEIGRVYQKYGNKEWCILSKNLKCNRGRMEIKRIIGVMANKELRKKYFGF</sequence>
<proteinExistence type="inferred from homology"/>
<evidence type="ECO:0000256" key="10">
    <source>
        <dbReference type="ARBA" id="ARBA00031367"/>
    </source>
</evidence>
<dbReference type="GO" id="GO:0006012">
    <property type="term" value="P:galactose metabolic process"/>
    <property type="evidence" value="ECO:0007669"/>
    <property type="project" value="UniProtKB-KW"/>
</dbReference>
<organism evidence="13 14">
    <name type="scientific">Dorea longicatena</name>
    <dbReference type="NCBI Taxonomy" id="88431"/>
    <lineage>
        <taxon>Bacteria</taxon>
        <taxon>Bacillati</taxon>
        <taxon>Bacillota</taxon>
        <taxon>Clostridia</taxon>
        <taxon>Lachnospirales</taxon>
        <taxon>Lachnospiraceae</taxon>
        <taxon>Dorea</taxon>
    </lineage>
</organism>
<evidence type="ECO:0000256" key="2">
    <source>
        <dbReference type="ARBA" id="ARBA00001911"/>
    </source>
</evidence>
<dbReference type="Proteomes" id="UP000095439">
    <property type="component" value="Unassembled WGS sequence"/>
</dbReference>
<evidence type="ECO:0000256" key="1">
    <source>
        <dbReference type="ARBA" id="ARBA00000083"/>
    </source>
</evidence>
<evidence type="ECO:0000256" key="5">
    <source>
        <dbReference type="ARBA" id="ARBA00013189"/>
    </source>
</evidence>
<keyword evidence="7" id="KW-0520">NAD</keyword>